<dbReference type="Gene3D" id="3.40.50.2300">
    <property type="match status" value="1"/>
</dbReference>
<keyword evidence="4" id="KW-1185">Reference proteome</keyword>
<dbReference type="Pfam" id="PF00072">
    <property type="entry name" value="Response_reg"/>
    <property type="match status" value="1"/>
</dbReference>
<dbReference type="AlphaFoldDB" id="A0AAW9NIT7"/>
<dbReference type="InterPro" id="IPR052048">
    <property type="entry name" value="ST_Response_Regulator"/>
</dbReference>
<comment type="caution">
    <text evidence="3">The sequence shown here is derived from an EMBL/GenBank/DDBJ whole genome shotgun (WGS) entry which is preliminary data.</text>
</comment>
<dbReference type="InterPro" id="IPR001789">
    <property type="entry name" value="Sig_transdc_resp-reg_receiver"/>
</dbReference>
<dbReference type="PANTHER" id="PTHR43228">
    <property type="entry name" value="TWO-COMPONENT RESPONSE REGULATOR"/>
    <property type="match status" value="1"/>
</dbReference>
<reference evidence="3 4" key="1">
    <citation type="submission" date="2023-03" db="EMBL/GenBank/DDBJ databases">
        <title>Bacillus Genome Sequencing.</title>
        <authorList>
            <person name="Dunlap C."/>
        </authorList>
    </citation>
    <scope>NUCLEOTIDE SEQUENCE [LARGE SCALE GENOMIC DNA]</scope>
    <source>
        <strain evidence="3 4">B-59205</strain>
    </source>
</reference>
<dbReference type="Proteomes" id="UP001344888">
    <property type="component" value="Unassembled WGS sequence"/>
</dbReference>
<evidence type="ECO:0000256" key="1">
    <source>
        <dbReference type="PROSITE-ProRule" id="PRU00169"/>
    </source>
</evidence>
<feature type="modified residue" description="4-aspartylphosphate" evidence="1">
    <location>
        <position position="53"/>
    </location>
</feature>
<dbReference type="InterPro" id="IPR011006">
    <property type="entry name" value="CheY-like_superfamily"/>
</dbReference>
<organism evidence="3 4">
    <name type="scientific">Metasolibacillus meyeri</name>
    <dbReference type="NCBI Taxonomy" id="1071052"/>
    <lineage>
        <taxon>Bacteria</taxon>
        <taxon>Bacillati</taxon>
        <taxon>Bacillota</taxon>
        <taxon>Bacilli</taxon>
        <taxon>Bacillales</taxon>
        <taxon>Caryophanaceae</taxon>
        <taxon>Metasolibacillus</taxon>
    </lineage>
</organism>
<evidence type="ECO:0000313" key="4">
    <source>
        <dbReference type="Proteomes" id="UP001344888"/>
    </source>
</evidence>
<accession>A0AAW9NIT7</accession>
<evidence type="ECO:0000259" key="2">
    <source>
        <dbReference type="PROSITE" id="PS50110"/>
    </source>
</evidence>
<gene>
    <name evidence="3" type="ORF">P9B03_02515</name>
</gene>
<dbReference type="PANTHER" id="PTHR43228:SF1">
    <property type="entry name" value="TWO-COMPONENT RESPONSE REGULATOR ARR22"/>
    <property type="match status" value="1"/>
</dbReference>
<dbReference type="EMBL" id="JARSFG010000003">
    <property type="protein sequence ID" value="MEC1177345.1"/>
    <property type="molecule type" value="Genomic_DNA"/>
</dbReference>
<feature type="domain" description="Response regulatory" evidence="2">
    <location>
        <begin position="3"/>
        <end position="118"/>
    </location>
</feature>
<sequence>MPTVMVVDDALFMRSFISKLFEEWGFTVVAQASNGKKAVALFKELQPDLITMDLTMPVMTGLEASKRIMDEFPDAKIIMITALGQQRHIKEALGYGVKDFIVKPFKPEELKQIVDTLCS</sequence>
<protein>
    <submittedName>
        <fullName evidence="3">Response regulator</fullName>
    </submittedName>
</protein>
<proteinExistence type="predicted"/>
<keyword evidence="1" id="KW-0597">Phosphoprotein</keyword>
<dbReference type="SUPFAM" id="SSF52172">
    <property type="entry name" value="CheY-like"/>
    <property type="match status" value="1"/>
</dbReference>
<dbReference type="GO" id="GO:0000160">
    <property type="term" value="P:phosphorelay signal transduction system"/>
    <property type="evidence" value="ECO:0007669"/>
    <property type="project" value="InterPro"/>
</dbReference>
<name>A0AAW9NIT7_9BACL</name>
<dbReference type="PROSITE" id="PS50110">
    <property type="entry name" value="RESPONSE_REGULATORY"/>
    <property type="match status" value="1"/>
</dbReference>
<dbReference type="RefSeq" id="WP_107839826.1">
    <property type="nucleotide sequence ID" value="NZ_JARSFG010000003.1"/>
</dbReference>
<dbReference type="SMART" id="SM00448">
    <property type="entry name" value="REC"/>
    <property type="match status" value="1"/>
</dbReference>
<evidence type="ECO:0000313" key="3">
    <source>
        <dbReference type="EMBL" id="MEC1177345.1"/>
    </source>
</evidence>